<keyword evidence="1" id="KW-0812">Transmembrane</keyword>
<dbReference type="Proteomes" id="UP000827892">
    <property type="component" value="Chromosome V"/>
</dbReference>
<reference evidence="3 4" key="1">
    <citation type="submission" date="2022-02" db="EMBL/GenBank/DDBJ databases">
        <title>Chromosome-level reference genomes for two strains of Caenorhabditis briggsae: an improved platform for comparative genomics.</title>
        <authorList>
            <person name="Stevens L."/>
            <person name="Andersen E.C."/>
        </authorList>
    </citation>
    <scope>NUCLEOTIDE SEQUENCE [LARGE SCALE GENOMIC DNA]</scope>
    <source>
        <strain evidence="3">QX1410_ONT</strain>
        <tissue evidence="3">Whole-organism</tissue>
    </source>
</reference>
<proteinExistence type="predicted"/>
<gene>
    <name evidence="3" type="ORF">L3Y34_006675</name>
</gene>
<protein>
    <recommendedName>
        <fullName evidence="2">7TM GPCR serpentine receptor class x (Srx) domain-containing protein</fullName>
    </recommendedName>
</protein>
<accession>A0AAE9A4U9</accession>
<dbReference type="InterPro" id="IPR019430">
    <property type="entry name" value="7TM_GPCR_serpentine_rcpt_Srx"/>
</dbReference>
<sequence>MILKPKAADMRKLNKFITDQNYSTTAATTTGLIVNELLFYPHIVTFQPDYTRSGFAGFLMVGINEEQKLKRRKKWQKMYIQSVLQDFIQLIDIANYNFTSKLMDTELWSFIFCSLSFAMVYALDGAVMVYFNIDWSFCCIDPKKSSVFVSGAQSSTVKPGGKSNRLIIN</sequence>
<keyword evidence="1" id="KW-1133">Transmembrane helix</keyword>
<feature type="domain" description="7TM GPCR serpentine receptor class x (Srx)" evidence="2">
    <location>
        <begin position="64"/>
        <end position="132"/>
    </location>
</feature>
<evidence type="ECO:0000256" key="1">
    <source>
        <dbReference type="SAM" id="Phobius"/>
    </source>
</evidence>
<dbReference type="AlphaFoldDB" id="A0AAE9A4U9"/>
<name>A0AAE9A4U9_CAEBR</name>
<dbReference type="Pfam" id="PF10328">
    <property type="entry name" value="7TM_GPCR_Srx"/>
    <property type="match status" value="1"/>
</dbReference>
<dbReference type="EMBL" id="CP090895">
    <property type="protein sequence ID" value="ULT87072.1"/>
    <property type="molecule type" value="Genomic_DNA"/>
</dbReference>
<evidence type="ECO:0000313" key="3">
    <source>
        <dbReference type="EMBL" id="ULT87072.1"/>
    </source>
</evidence>
<evidence type="ECO:0000313" key="4">
    <source>
        <dbReference type="Proteomes" id="UP000827892"/>
    </source>
</evidence>
<feature type="transmembrane region" description="Helical" evidence="1">
    <location>
        <begin position="108"/>
        <end position="133"/>
    </location>
</feature>
<evidence type="ECO:0000259" key="2">
    <source>
        <dbReference type="Pfam" id="PF10328"/>
    </source>
</evidence>
<dbReference type="PANTHER" id="PTHR46611:SF6">
    <property type="entry name" value="G-PROTEIN COUPLED RECEPTORS FAMILY 1 PROFILE DOMAIN-CONTAINING PROTEIN"/>
    <property type="match status" value="1"/>
</dbReference>
<organism evidence="3 4">
    <name type="scientific">Caenorhabditis briggsae</name>
    <dbReference type="NCBI Taxonomy" id="6238"/>
    <lineage>
        <taxon>Eukaryota</taxon>
        <taxon>Metazoa</taxon>
        <taxon>Ecdysozoa</taxon>
        <taxon>Nematoda</taxon>
        <taxon>Chromadorea</taxon>
        <taxon>Rhabditida</taxon>
        <taxon>Rhabditina</taxon>
        <taxon>Rhabditomorpha</taxon>
        <taxon>Rhabditoidea</taxon>
        <taxon>Rhabditidae</taxon>
        <taxon>Peloderinae</taxon>
        <taxon>Caenorhabditis</taxon>
    </lineage>
</organism>
<keyword evidence="1" id="KW-0472">Membrane</keyword>
<dbReference type="PANTHER" id="PTHR46611">
    <property type="entry name" value="SERPENTINE RECEPTOR, CLASS X-RELATED"/>
    <property type="match status" value="1"/>
</dbReference>